<dbReference type="CDD" id="cd00383">
    <property type="entry name" value="trans_reg_C"/>
    <property type="match status" value="1"/>
</dbReference>
<dbReference type="GO" id="GO:0005829">
    <property type="term" value="C:cytosol"/>
    <property type="evidence" value="ECO:0007669"/>
    <property type="project" value="TreeGrafter"/>
</dbReference>
<dbReference type="GO" id="GO:0000976">
    <property type="term" value="F:transcription cis-regulatory region binding"/>
    <property type="evidence" value="ECO:0007669"/>
    <property type="project" value="TreeGrafter"/>
</dbReference>
<dbReference type="FunFam" id="3.40.50.2300:FF:000058">
    <property type="entry name" value="Two-component system response regulator"/>
    <property type="match status" value="1"/>
</dbReference>
<dbReference type="InterPro" id="IPR001867">
    <property type="entry name" value="OmpR/PhoB-type_DNA-bd"/>
</dbReference>
<dbReference type="GO" id="GO:0000156">
    <property type="term" value="F:phosphorelay response regulator activity"/>
    <property type="evidence" value="ECO:0007669"/>
    <property type="project" value="TreeGrafter"/>
</dbReference>
<feature type="compositionally biased region" description="Basic and acidic residues" evidence="8">
    <location>
        <begin position="74"/>
        <end position="99"/>
    </location>
</feature>
<evidence type="ECO:0000313" key="11">
    <source>
        <dbReference type="Proteomes" id="UP000004474"/>
    </source>
</evidence>
<sequence length="464" mass="50504">MSGQRGETTDEHARRDEPRARPRALEDQVDERRHREGDAHDDDRPTPADEDRADEEPTAADRQQAEGRAGQGGREVHPRGGMDEGVEAHGDDAEGDRRRDVLEVGLAVLHCQGCAEGQRGDREDHGHADVTAWSDERRPADRHGETDGHDRHDLDDALPRGARGAQGEPGHDGRGDHDGPWPRRRGRRVDSPVRARTLRAARGSGLVLGGYICGHVARVAARSRIFLGAMARLLLLTDDLAPSAEILPALGLLGHHVRTLPAEAAAVIEAPAVDVVLVDARTELVQARSLCRVLSATGTGAPVIAILTEGGLTAVTAEWSVDDVVVEGAGPAEVEARLRLAMTRTAEADAEDDERIVAGDLTIDESSYSARLGTRLLDLTYKEFELLKHLAQHPGRVFTRAQLLQEVWGYDYYGGTRTVDVHVRRLRAKLGSEHEQLIGTIRNVGYRFVPDRGDELTETGGEVS</sequence>
<dbReference type="Proteomes" id="UP000004474">
    <property type="component" value="Unassembled WGS sequence"/>
</dbReference>
<dbReference type="STRING" id="1210046.B277_08919"/>
<keyword evidence="3" id="KW-0805">Transcription regulation</keyword>
<dbReference type="InterPro" id="IPR011006">
    <property type="entry name" value="CheY-like_superfamily"/>
</dbReference>
<keyword evidence="6" id="KW-0804">Transcription</keyword>
<evidence type="ECO:0000259" key="9">
    <source>
        <dbReference type="PROSITE" id="PS51755"/>
    </source>
</evidence>
<evidence type="ECO:0000313" key="10">
    <source>
        <dbReference type="EMBL" id="EKA61183.1"/>
    </source>
</evidence>
<feature type="DNA-binding region" description="OmpR/PhoB-type" evidence="7">
    <location>
        <begin position="353"/>
        <end position="450"/>
    </location>
</feature>
<reference evidence="10 11" key="1">
    <citation type="journal article" date="2012" name="J. Bacteriol.">
        <title>Genome Sequence of Janibacter hoylei MTCC8307, Isolated from the Stratospheric Air.</title>
        <authorList>
            <person name="Pawar S.P."/>
            <person name="Dhotre D.P."/>
            <person name="Shetty S.A."/>
            <person name="Chowdhury S.P."/>
            <person name="Chaudhari B.L."/>
            <person name="Shouche Y.S."/>
        </authorList>
    </citation>
    <scope>NUCLEOTIDE SEQUENCE [LARGE SCALE GENOMIC DNA]</scope>
    <source>
        <strain evidence="10 11">PVAS-1</strain>
    </source>
</reference>
<dbReference type="GO" id="GO:0006355">
    <property type="term" value="P:regulation of DNA-templated transcription"/>
    <property type="evidence" value="ECO:0007669"/>
    <property type="project" value="InterPro"/>
</dbReference>
<feature type="compositionally biased region" description="Basic and acidic residues" evidence="8">
    <location>
        <begin position="169"/>
        <end position="181"/>
    </location>
</feature>
<keyword evidence="4 7" id="KW-0238">DNA-binding</keyword>
<dbReference type="eggNOG" id="COG0745">
    <property type="taxonomic scope" value="Bacteria"/>
</dbReference>
<feature type="domain" description="OmpR/PhoB-type" evidence="9">
    <location>
        <begin position="353"/>
        <end position="450"/>
    </location>
</feature>
<keyword evidence="2" id="KW-0902">Two-component regulatory system</keyword>
<evidence type="ECO:0000256" key="1">
    <source>
        <dbReference type="ARBA" id="ARBA00022553"/>
    </source>
</evidence>
<dbReference type="PATRIC" id="fig|1210046.3.peg.1707"/>
<proteinExistence type="predicted"/>
<gene>
    <name evidence="10" type="ORF">B277_08919</name>
</gene>
<dbReference type="AlphaFoldDB" id="K1EPM8"/>
<dbReference type="PANTHER" id="PTHR48111">
    <property type="entry name" value="REGULATOR OF RPOS"/>
    <property type="match status" value="1"/>
</dbReference>
<dbReference type="InterPro" id="IPR039420">
    <property type="entry name" value="WalR-like"/>
</dbReference>
<dbReference type="SMART" id="SM00862">
    <property type="entry name" value="Trans_reg_C"/>
    <property type="match status" value="1"/>
</dbReference>
<feature type="region of interest" description="Disordered" evidence="8">
    <location>
        <begin position="1"/>
        <end position="99"/>
    </location>
</feature>
<dbReference type="GO" id="GO:0032993">
    <property type="term" value="C:protein-DNA complex"/>
    <property type="evidence" value="ECO:0007669"/>
    <property type="project" value="TreeGrafter"/>
</dbReference>
<dbReference type="SUPFAM" id="SSF46894">
    <property type="entry name" value="C-terminal effector domain of the bipartite response regulators"/>
    <property type="match status" value="1"/>
</dbReference>
<dbReference type="InterPro" id="IPR016032">
    <property type="entry name" value="Sig_transdc_resp-reg_C-effctor"/>
</dbReference>
<keyword evidence="1" id="KW-0597">Phosphoprotein</keyword>
<dbReference type="EMBL" id="ALWX01000039">
    <property type="protein sequence ID" value="EKA61183.1"/>
    <property type="molecule type" value="Genomic_DNA"/>
</dbReference>
<dbReference type="Gene3D" id="1.10.10.10">
    <property type="entry name" value="Winged helix-like DNA-binding domain superfamily/Winged helix DNA-binding domain"/>
    <property type="match status" value="1"/>
</dbReference>
<feature type="compositionally biased region" description="Basic and acidic residues" evidence="8">
    <location>
        <begin position="118"/>
        <end position="158"/>
    </location>
</feature>
<keyword evidence="5" id="KW-0010">Activator</keyword>
<dbReference type="InterPro" id="IPR049170">
    <property type="entry name" value="GlnR_N"/>
</dbReference>
<dbReference type="PROSITE" id="PS51755">
    <property type="entry name" value="OMPR_PHOB"/>
    <property type="match status" value="1"/>
</dbReference>
<organism evidence="10 11">
    <name type="scientific">Janibacter hoylei PVAS-1</name>
    <dbReference type="NCBI Taxonomy" id="1210046"/>
    <lineage>
        <taxon>Bacteria</taxon>
        <taxon>Bacillati</taxon>
        <taxon>Actinomycetota</taxon>
        <taxon>Actinomycetes</taxon>
        <taxon>Micrococcales</taxon>
        <taxon>Intrasporangiaceae</taxon>
        <taxon>Janibacter</taxon>
    </lineage>
</organism>
<dbReference type="Gene3D" id="3.40.50.2300">
    <property type="match status" value="1"/>
</dbReference>
<dbReference type="SUPFAM" id="SSF52172">
    <property type="entry name" value="CheY-like"/>
    <property type="match status" value="1"/>
</dbReference>
<evidence type="ECO:0000256" key="2">
    <source>
        <dbReference type="ARBA" id="ARBA00023012"/>
    </source>
</evidence>
<evidence type="ECO:0000256" key="3">
    <source>
        <dbReference type="ARBA" id="ARBA00023015"/>
    </source>
</evidence>
<dbReference type="FunFam" id="1.10.10.10:FF:000216">
    <property type="entry name" value="DNA-binding response regulator"/>
    <property type="match status" value="1"/>
</dbReference>
<dbReference type="Pfam" id="PF00486">
    <property type="entry name" value="Trans_reg_C"/>
    <property type="match status" value="1"/>
</dbReference>
<protein>
    <submittedName>
        <fullName evidence="10">Putative winged helix family two component transcriptional regulator</fullName>
    </submittedName>
</protein>
<evidence type="ECO:0000256" key="8">
    <source>
        <dbReference type="SAM" id="MobiDB-lite"/>
    </source>
</evidence>
<evidence type="ECO:0000256" key="5">
    <source>
        <dbReference type="ARBA" id="ARBA00023159"/>
    </source>
</evidence>
<evidence type="ECO:0000256" key="7">
    <source>
        <dbReference type="PROSITE-ProRule" id="PRU01091"/>
    </source>
</evidence>
<evidence type="ECO:0000256" key="6">
    <source>
        <dbReference type="ARBA" id="ARBA00023163"/>
    </source>
</evidence>
<feature type="region of interest" description="Disordered" evidence="8">
    <location>
        <begin position="117"/>
        <end position="194"/>
    </location>
</feature>
<comment type="caution">
    <text evidence="10">The sequence shown here is derived from an EMBL/GenBank/DDBJ whole genome shotgun (WGS) entry which is preliminary data.</text>
</comment>
<feature type="compositionally biased region" description="Basic and acidic residues" evidence="8">
    <location>
        <begin position="7"/>
        <end position="50"/>
    </location>
</feature>
<name>K1EPM8_9MICO</name>
<evidence type="ECO:0000256" key="4">
    <source>
        <dbReference type="ARBA" id="ARBA00023125"/>
    </source>
</evidence>
<dbReference type="InterPro" id="IPR036388">
    <property type="entry name" value="WH-like_DNA-bd_sf"/>
</dbReference>
<dbReference type="PANTHER" id="PTHR48111:SF16">
    <property type="entry name" value="TRANSCRIPTIONAL REGULATORY PROTEIN GLNR"/>
    <property type="match status" value="1"/>
</dbReference>
<dbReference type="Pfam" id="PF21695">
    <property type="entry name" value="GlnR_1st"/>
    <property type="match status" value="1"/>
</dbReference>
<accession>K1EPM8</accession>